<dbReference type="AlphaFoldDB" id="M5DN08"/>
<protein>
    <submittedName>
        <fullName evidence="1">Uncharacterized protein</fullName>
    </submittedName>
</protein>
<accession>M5DN08</accession>
<gene>
    <name evidence="1" type="ORF">TOL_0884</name>
</gene>
<proteinExistence type="predicted"/>
<organism evidence="1 2">
    <name type="scientific">Thalassolituus oleivorans MIL-1</name>
    <dbReference type="NCBI Taxonomy" id="1298593"/>
    <lineage>
        <taxon>Bacteria</taxon>
        <taxon>Pseudomonadati</taxon>
        <taxon>Pseudomonadota</taxon>
        <taxon>Gammaproteobacteria</taxon>
        <taxon>Oceanospirillales</taxon>
        <taxon>Oceanospirillaceae</taxon>
        <taxon>Thalassolituus</taxon>
    </lineage>
</organism>
<sequence>MVVTRTVSAVLIALKKFINTTLSNAQYLFEITILLHLLEPTRPPSEYRRRIVV</sequence>
<keyword evidence="2" id="KW-1185">Reference proteome</keyword>
<dbReference type="EMBL" id="HF680312">
    <property type="protein sequence ID" value="CCU71320.1"/>
    <property type="molecule type" value="Genomic_DNA"/>
</dbReference>
<dbReference type="HOGENOM" id="CLU_3067146_0_0_6"/>
<evidence type="ECO:0000313" key="2">
    <source>
        <dbReference type="Proteomes" id="UP000011866"/>
    </source>
</evidence>
<reference evidence="1 2" key="1">
    <citation type="journal article" date="2013" name="Genome Announc.">
        <title>Genome Sequence of Thalassolituus oleivorans MIL-1 (DSM 14913T).</title>
        <authorList>
            <person name="Golyshin P.N."/>
            <person name="Werner J."/>
            <person name="Chernikova T.N."/>
            <person name="Tran H."/>
            <person name="Ferrer M."/>
            <person name="Yakimov M.M."/>
            <person name="Teeling H."/>
            <person name="Golyshina O.V."/>
        </authorList>
    </citation>
    <scope>NUCLEOTIDE SEQUENCE [LARGE SCALE GENOMIC DNA]</scope>
    <source>
        <strain evidence="1 2">MIL-1</strain>
    </source>
</reference>
<name>M5DN08_9GAMM</name>
<evidence type="ECO:0000313" key="1">
    <source>
        <dbReference type="EMBL" id="CCU71320.1"/>
    </source>
</evidence>
<dbReference type="Proteomes" id="UP000011866">
    <property type="component" value="Chromosome"/>
</dbReference>
<dbReference type="KEGG" id="tol:TOL_0884"/>